<evidence type="ECO:0000313" key="2">
    <source>
        <dbReference type="EMBL" id="GFD58319.1"/>
    </source>
</evidence>
<dbReference type="AlphaFoldDB" id="A0A699XF24"/>
<sequence length="70" mass="7617">MPYLSASFSTSSSAFSRAFSLPSECGRSTVILAIRWLLQRKVNRGATIPADPDEETVGDEPCQDKASHDD</sequence>
<comment type="caution">
    <text evidence="2">The sequence shown here is derived from an EMBL/GenBank/DDBJ whole genome shotgun (WGS) entry which is preliminary data.</text>
</comment>
<name>A0A699XF24_TANCI</name>
<evidence type="ECO:0000256" key="1">
    <source>
        <dbReference type="SAM" id="MobiDB-lite"/>
    </source>
</evidence>
<gene>
    <name evidence="2" type="ORF">Tci_930288</name>
</gene>
<feature type="region of interest" description="Disordered" evidence="1">
    <location>
        <begin position="45"/>
        <end position="70"/>
    </location>
</feature>
<protein>
    <submittedName>
        <fullName evidence="2">Uncharacterized protein</fullName>
    </submittedName>
</protein>
<accession>A0A699XF24</accession>
<proteinExistence type="predicted"/>
<organism evidence="2">
    <name type="scientific">Tanacetum cinerariifolium</name>
    <name type="common">Dalmatian daisy</name>
    <name type="synonym">Chrysanthemum cinerariifolium</name>
    <dbReference type="NCBI Taxonomy" id="118510"/>
    <lineage>
        <taxon>Eukaryota</taxon>
        <taxon>Viridiplantae</taxon>
        <taxon>Streptophyta</taxon>
        <taxon>Embryophyta</taxon>
        <taxon>Tracheophyta</taxon>
        <taxon>Spermatophyta</taxon>
        <taxon>Magnoliopsida</taxon>
        <taxon>eudicotyledons</taxon>
        <taxon>Gunneridae</taxon>
        <taxon>Pentapetalae</taxon>
        <taxon>asterids</taxon>
        <taxon>campanulids</taxon>
        <taxon>Asterales</taxon>
        <taxon>Asteraceae</taxon>
        <taxon>Asteroideae</taxon>
        <taxon>Anthemideae</taxon>
        <taxon>Anthemidinae</taxon>
        <taxon>Tanacetum</taxon>
    </lineage>
</organism>
<dbReference type="EMBL" id="BKCJ011851532">
    <property type="protein sequence ID" value="GFD58319.1"/>
    <property type="molecule type" value="Genomic_DNA"/>
</dbReference>
<reference evidence="2" key="1">
    <citation type="journal article" date="2019" name="Sci. Rep.">
        <title>Draft genome of Tanacetum cinerariifolium, the natural source of mosquito coil.</title>
        <authorList>
            <person name="Yamashiro T."/>
            <person name="Shiraishi A."/>
            <person name="Satake H."/>
            <person name="Nakayama K."/>
        </authorList>
    </citation>
    <scope>NUCLEOTIDE SEQUENCE</scope>
</reference>